<dbReference type="InterPro" id="IPR052199">
    <property type="entry name" value="MIPS"/>
</dbReference>
<dbReference type="GO" id="GO:0004512">
    <property type="term" value="F:inositol-3-phosphate synthase activity"/>
    <property type="evidence" value="ECO:0007669"/>
    <property type="project" value="UniProtKB-EC"/>
</dbReference>
<dbReference type="Proteomes" id="UP000811545">
    <property type="component" value="Unassembled WGS sequence"/>
</dbReference>
<dbReference type="EC" id="5.5.1.4" evidence="3"/>
<dbReference type="AlphaFoldDB" id="A0A9E2BIK3"/>
<dbReference type="Gene3D" id="3.30.360.10">
    <property type="entry name" value="Dihydrodipicolinate Reductase, domain 2"/>
    <property type="match status" value="1"/>
</dbReference>
<dbReference type="InterPro" id="IPR002587">
    <property type="entry name" value="Myo-inos-1-P_Synthase"/>
</dbReference>
<dbReference type="Pfam" id="PF01658">
    <property type="entry name" value="Inos-1-P_synth"/>
    <property type="match status" value="1"/>
</dbReference>
<dbReference type="PANTHER" id="PTHR43125">
    <property type="entry name" value="INOSITOL-3-PHOSPHATE SYNTHASE"/>
    <property type="match status" value="1"/>
</dbReference>
<accession>A0A9E2BIK3</accession>
<keyword evidence="3" id="KW-0413">Isomerase</keyword>
<evidence type="ECO:0000313" key="4">
    <source>
        <dbReference type="Proteomes" id="UP000811545"/>
    </source>
</evidence>
<dbReference type="PIRSF" id="PIRSF015578">
    <property type="entry name" value="Myoinos-ppht_syn"/>
    <property type="match status" value="1"/>
</dbReference>
<evidence type="ECO:0000256" key="1">
    <source>
        <dbReference type="ARBA" id="ARBA00010813"/>
    </source>
</evidence>
<dbReference type="GO" id="GO:0008654">
    <property type="term" value="P:phospholipid biosynthetic process"/>
    <property type="evidence" value="ECO:0007669"/>
    <property type="project" value="InterPro"/>
</dbReference>
<sequence>MIKVAIVGLGNCASSLIQGIHFYKNNPELEDGLAHPVIGGYKVSDIEMVLALDIDKRKVGKDINEAIFSYPNCTKDVYREIPPMEVKVRMGKIIDSIAPHMADYPENNTFIVSDKEQPTFEEVVNLLIESKADILINYLPVGSEENTRFYAEAALKAKVAFLNCIPSFIVSDPEWGVKFKEAGVPCVGDDIKSQLGATIIHRVLTRLFEERGVKIKNTYQLNVGGNTDFLNMLERKRLKSKKLSKTEAVMSQVDNKHINSFGIHVGPSDYVPWLKDTKVGFIRLEGFLFGEIPMNLELRLEVEDSPNSGGVVVDALRCLKLAKDRGVKGPILSVSSYYMKRPPQQYPDGEARELVEKFINNEINY</sequence>
<evidence type="ECO:0000313" key="3">
    <source>
        <dbReference type="EMBL" id="MBT9145221.1"/>
    </source>
</evidence>
<dbReference type="PANTHER" id="PTHR43125:SF1">
    <property type="entry name" value="INOSITOL-3-PHOSPHATE SYNTHASE"/>
    <property type="match status" value="1"/>
</dbReference>
<name>A0A9E2BIK3_PSYF1</name>
<dbReference type="GO" id="GO:0006021">
    <property type="term" value="P:inositol biosynthetic process"/>
    <property type="evidence" value="ECO:0007669"/>
    <property type="project" value="InterPro"/>
</dbReference>
<comment type="caution">
    <text evidence="3">The sequence shown here is derived from an EMBL/GenBank/DDBJ whole genome shotgun (WGS) entry which is preliminary data.</text>
</comment>
<dbReference type="InterPro" id="IPR013021">
    <property type="entry name" value="Myo-inos-1-P_Synthase_GAPDH"/>
</dbReference>
<gene>
    <name evidence="3" type="primary">ino1</name>
    <name evidence="3" type="ORF">DDT42_01091</name>
</gene>
<proteinExistence type="inferred from homology"/>
<comment type="similarity">
    <text evidence="1">Belongs to the myo-inositol 1-phosphate synthase family.</text>
</comment>
<reference evidence="3 4" key="1">
    <citation type="journal article" date="2021" name="bioRxiv">
        <title>Unique metabolic strategies in Hadean analogues reveal hints for primordial physiology.</title>
        <authorList>
            <person name="Nobu M.K."/>
            <person name="Nakai R."/>
            <person name="Tamazawa S."/>
            <person name="Mori H."/>
            <person name="Toyoda A."/>
            <person name="Ijiri A."/>
            <person name="Suzuki S."/>
            <person name="Kurokawa K."/>
            <person name="Kamagata Y."/>
            <person name="Tamaki H."/>
        </authorList>
    </citation>
    <scope>NUCLEOTIDE SEQUENCE [LARGE SCALE GENOMIC DNA]</scope>
    <source>
        <strain evidence="3">BS525</strain>
    </source>
</reference>
<protein>
    <submittedName>
        <fullName evidence="3">Inositol-3-phosphate synthase</fullName>
        <ecNumber evidence="3">5.5.1.4</ecNumber>
    </submittedName>
</protein>
<dbReference type="SUPFAM" id="SSF55347">
    <property type="entry name" value="Glyceraldehyde-3-phosphate dehydrogenase-like, C-terminal domain"/>
    <property type="match status" value="1"/>
</dbReference>
<feature type="domain" description="Myo-inositol-1-phosphate synthase GAPDH-like" evidence="2">
    <location>
        <begin position="196"/>
        <end position="305"/>
    </location>
</feature>
<dbReference type="SUPFAM" id="SSF51735">
    <property type="entry name" value="NAD(P)-binding Rossmann-fold domains"/>
    <property type="match status" value="1"/>
</dbReference>
<dbReference type="EMBL" id="QLTW01000062">
    <property type="protein sequence ID" value="MBT9145221.1"/>
    <property type="molecule type" value="Genomic_DNA"/>
</dbReference>
<dbReference type="Gene3D" id="3.40.50.720">
    <property type="entry name" value="NAD(P)-binding Rossmann-like Domain"/>
    <property type="match status" value="1"/>
</dbReference>
<dbReference type="InterPro" id="IPR036291">
    <property type="entry name" value="NAD(P)-bd_dom_sf"/>
</dbReference>
<evidence type="ECO:0000259" key="2">
    <source>
        <dbReference type="Pfam" id="PF01658"/>
    </source>
</evidence>
<organism evidence="3 4">
    <name type="scientific">Psychracetigena formicireducens</name>
    <dbReference type="NCBI Taxonomy" id="2986056"/>
    <lineage>
        <taxon>Bacteria</taxon>
        <taxon>Bacillati</taxon>
        <taxon>Candidatus Lithacetigenota</taxon>
        <taxon>Candidatus Psychracetigena</taxon>
    </lineage>
</organism>